<name>A0A439D9M8_9PEZI</name>
<dbReference type="PANTHER" id="PTHR31313">
    <property type="entry name" value="TY1 ENHANCER ACTIVATOR"/>
    <property type="match status" value="1"/>
</dbReference>
<evidence type="ECO:0000313" key="10">
    <source>
        <dbReference type="Proteomes" id="UP000286045"/>
    </source>
</evidence>
<evidence type="ECO:0000256" key="4">
    <source>
        <dbReference type="ARBA" id="ARBA00023125"/>
    </source>
</evidence>
<dbReference type="CDD" id="cd12148">
    <property type="entry name" value="fungal_TF_MHR"/>
    <property type="match status" value="1"/>
</dbReference>
<keyword evidence="10" id="KW-1185">Reference proteome</keyword>
<sequence>MAQGRPISKAYVSSLSARIALLESILKKKGVVVPPVTYPPTTRHETQSAGSGDEIQISTTKPRQGPRSEAGSATHHVLSPPYSHEDFAIYDSPMEDLLGTEVLQSGKESLQKEHPPSEMVDPKQQDIVGRLLFPNSSLSYDRFSDKVRFFGPTANWHTYTYDFRESPEQIRRAERIIRSLTPQTHDYLMQNFWKNHNCVLQVVDRAAFEADRGSESPKFYSSFLHITILAVGWQSANKDRCDMARINSGNHESSIHREAKYMLEAELERPMGISSVQALLLLGDLERGAGRDNTGWMYAGMANRLAFDIGLHTDCGNNIGLPEQEVSVRKRVMKACVLYDKYWALLLGRPITIKSQDIGFDMFKAATPTSRSSKHNPSIRTDTQVIEEEIHGQLFRLMDLAGRIIENRGDIRPRNSINQVGAMTGDNVEENAAIDVLILDQQLREWYRQLPNHLTWLPNNARNAPCSYFILHQQYQAIMILLHRSRESHESASHDRPTSMSPSSPKDARTTSETPGENRTPASGQDIDSHNEGPSITDDCITPARGVYTQAAIQFGQIVSQFKEKYDFGKICCTSLQPAGIASIALLSAIEQSKNESDRRSYVSSLEVVFGFIRGMSSSYQPAARMKNLVQAALAQLHLDTRTTRYGRGTPPGQVANSCKDGAMGQNKGTTMFSFLPGNGDHDDKYQFFSNDERHGAIVNQVGSESTRTEPPSHTRPSPPYNQYPYGDHLNIMSSLIPTFPDLSDLDSLYAMGMNSIYSNHSILRSRHSSDNYLRVAPSAKGWGLHSLHAASEPDQSNPELDSHMPDWIGESASSNNSVARHKPELGNQTAALSTDDGSGLDTTSVSGFKREDSVGLGWINGGIGLSSSTSVNLRQESEKPELIHKGSNTTTLPRNYELDYLSL</sequence>
<evidence type="ECO:0000256" key="1">
    <source>
        <dbReference type="ARBA" id="ARBA00022723"/>
    </source>
</evidence>
<keyword evidence="4" id="KW-0238">DNA-binding</keyword>
<dbReference type="GO" id="GO:0003677">
    <property type="term" value="F:DNA binding"/>
    <property type="evidence" value="ECO:0007669"/>
    <property type="project" value="UniProtKB-KW"/>
</dbReference>
<dbReference type="EMBL" id="RYZI01000090">
    <property type="protein sequence ID" value="RWA11120.1"/>
    <property type="molecule type" value="Genomic_DNA"/>
</dbReference>
<keyword evidence="3" id="KW-0805">Transcription regulation</keyword>
<evidence type="ECO:0000256" key="2">
    <source>
        <dbReference type="ARBA" id="ARBA00022833"/>
    </source>
</evidence>
<dbReference type="Proteomes" id="UP000286045">
    <property type="component" value="Unassembled WGS sequence"/>
</dbReference>
<dbReference type="Pfam" id="PF04082">
    <property type="entry name" value="Fungal_trans"/>
    <property type="match status" value="1"/>
</dbReference>
<reference evidence="9 10" key="1">
    <citation type="submission" date="2018-12" db="EMBL/GenBank/DDBJ databases">
        <title>Draft genome sequence of Xylaria grammica IHI A82.</title>
        <authorList>
            <person name="Buettner E."/>
            <person name="Kellner H."/>
        </authorList>
    </citation>
    <scope>NUCLEOTIDE SEQUENCE [LARGE SCALE GENOMIC DNA]</scope>
    <source>
        <strain evidence="9 10">IHI A82</strain>
    </source>
</reference>
<dbReference type="STRING" id="363999.A0A439D9M8"/>
<protein>
    <recommendedName>
        <fullName evidence="8">Xylanolytic transcriptional activator regulatory domain-containing protein</fullName>
    </recommendedName>
</protein>
<proteinExistence type="predicted"/>
<dbReference type="SMART" id="SM00906">
    <property type="entry name" value="Fungal_trans"/>
    <property type="match status" value="1"/>
</dbReference>
<feature type="domain" description="Xylanolytic transcriptional activator regulatory" evidence="8">
    <location>
        <begin position="295"/>
        <end position="369"/>
    </location>
</feature>
<dbReference type="GO" id="GO:0006351">
    <property type="term" value="P:DNA-templated transcription"/>
    <property type="evidence" value="ECO:0007669"/>
    <property type="project" value="InterPro"/>
</dbReference>
<dbReference type="PANTHER" id="PTHR31313:SF81">
    <property type="entry name" value="TY1 ENHANCER ACTIVATOR"/>
    <property type="match status" value="1"/>
</dbReference>
<keyword evidence="2" id="KW-0862">Zinc</keyword>
<keyword evidence="1" id="KW-0479">Metal-binding</keyword>
<dbReference type="AlphaFoldDB" id="A0A439D9M8"/>
<evidence type="ECO:0000313" key="9">
    <source>
        <dbReference type="EMBL" id="RWA11120.1"/>
    </source>
</evidence>
<evidence type="ECO:0000259" key="8">
    <source>
        <dbReference type="SMART" id="SM00906"/>
    </source>
</evidence>
<gene>
    <name evidence="9" type="ORF">EKO27_g3985</name>
</gene>
<evidence type="ECO:0000256" key="5">
    <source>
        <dbReference type="ARBA" id="ARBA00023163"/>
    </source>
</evidence>
<evidence type="ECO:0000256" key="6">
    <source>
        <dbReference type="ARBA" id="ARBA00023242"/>
    </source>
</evidence>
<comment type="caution">
    <text evidence="9">The sequence shown here is derived from an EMBL/GenBank/DDBJ whole genome shotgun (WGS) entry which is preliminary data.</text>
</comment>
<feature type="region of interest" description="Disordered" evidence="7">
    <location>
        <begin position="789"/>
        <end position="821"/>
    </location>
</feature>
<keyword evidence="5" id="KW-0804">Transcription</keyword>
<evidence type="ECO:0000256" key="3">
    <source>
        <dbReference type="ARBA" id="ARBA00023015"/>
    </source>
</evidence>
<keyword evidence="6" id="KW-0539">Nucleus</keyword>
<feature type="compositionally biased region" description="Basic and acidic residues" evidence="7">
    <location>
        <begin position="486"/>
        <end position="497"/>
    </location>
</feature>
<feature type="region of interest" description="Disordered" evidence="7">
    <location>
        <begin position="37"/>
        <end position="78"/>
    </location>
</feature>
<organism evidence="9 10">
    <name type="scientific">Xylaria grammica</name>
    <dbReference type="NCBI Taxonomy" id="363999"/>
    <lineage>
        <taxon>Eukaryota</taxon>
        <taxon>Fungi</taxon>
        <taxon>Dikarya</taxon>
        <taxon>Ascomycota</taxon>
        <taxon>Pezizomycotina</taxon>
        <taxon>Sordariomycetes</taxon>
        <taxon>Xylariomycetidae</taxon>
        <taxon>Xylariales</taxon>
        <taxon>Xylariaceae</taxon>
        <taxon>Xylaria</taxon>
    </lineage>
</organism>
<accession>A0A439D9M8</accession>
<dbReference type="InterPro" id="IPR051615">
    <property type="entry name" value="Transcr_Regulatory_Elem"/>
</dbReference>
<feature type="compositionally biased region" description="Polar residues" evidence="7">
    <location>
        <begin position="511"/>
        <end position="523"/>
    </location>
</feature>
<evidence type="ECO:0000256" key="7">
    <source>
        <dbReference type="SAM" id="MobiDB-lite"/>
    </source>
</evidence>
<dbReference type="GO" id="GO:0008270">
    <property type="term" value="F:zinc ion binding"/>
    <property type="evidence" value="ECO:0007669"/>
    <property type="project" value="InterPro"/>
</dbReference>
<feature type="region of interest" description="Disordered" evidence="7">
    <location>
        <begin position="486"/>
        <end position="539"/>
    </location>
</feature>
<dbReference type="InterPro" id="IPR007219">
    <property type="entry name" value="XnlR_reg_dom"/>
</dbReference>